<reference evidence="2 3" key="1">
    <citation type="submission" date="2018-09" db="EMBL/GenBank/DDBJ databases">
        <title>A high-quality reference genome of wild soybean provides a powerful tool to mine soybean genomes.</title>
        <authorList>
            <person name="Xie M."/>
            <person name="Chung C.Y.L."/>
            <person name="Li M.-W."/>
            <person name="Wong F.-L."/>
            <person name="Chan T.-F."/>
            <person name="Lam H.-M."/>
        </authorList>
    </citation>
    <scope>NUCLEOTIDE SEQUENCE [LARGE SCALE GENOMIC DNA]</scope>
    <source>
        <strain evidence="3">cv. W05</strain>
        <tissue evidence="2">Hypocotyl of etiolated seedlings</tissue>
    </source>
</reference>
<comment type="similarity">
    <text evidence="1">Belongs to the QWRF family.</text>
</comment>
<dbReference type="PANTHER" id="PTHR31807">
    <property type="entry name" value="AUGMIN FAMILY MEMBER"/>
    <property type="match status" value="1"/>
</dbReference>
<name>A0A445HT00_GLYSO</name>
<comment type="caution">
    <text evidence="2">The sequence shown here is derived from an EMBL/GenBank/DDBJ whole genome shotgun (WGS) entry which is preliminary data.</text>
</comment>
<dbReference type="PANTHER" id="PTHR31807:SF31">
    <property type="entry name" value="QWRF MOTIF PROTEIN (DUF566)-RELATED"/>
    <property type="match status" value="1"/>
</dbReference>
<evidence type="ECO:0000256" key="1">
    <source>
        <dbReference type="ARBA" id="ARBA00010016"/>
    </source>
</evidence>
<organism evidence="2 3">
    <name type="scientific">Glycine soja</name>
    <name type="common">Wild soybean</name>
    <dbReference type="NCBI Taxonomy" id="3848"/>
    <lineage>
        <taxon>Eukaryota</taxon>
        <taxon>Viridiplantae</taxon>
        <taxon>Streptophyta</taxon>
        <taxon>Embryophyta</taxon>
        <taxon>Tracheophyta</taxon>
        <taxon>Spermatophyta</taxon>
        <taxon>Magnoliopsida</taxon>
        <taxon>eudicotyledons</taxon>
        <taxon>Gunneridae</taxon>
        <taxon>Pentapetalae</taxon>
        <taxon>rosids</taxon>
        <taxon>fabids</taxon>
        <taxon>Fabales</taxon>
        <taxon>Fabaceae</taxon>
        <taxon>Papilionoideae</taxon>
        <taxon>50 kb inversion clade</taxon>
        <taxon>NPAAA clade</taxon>
        <taxon>indigoferoid/millettioid clade</taxon>
        <taxon>Phaseoleae</taxon>
        <taxon>Glycine</taxon>
        <taxon>Glycine subgen. Soja</taxon>
    </lineage>
</organism>
<dbReference type="GO" id="GO:0008017">
    <property type="term" value="F:microtubule binding"/>
    <property type="evidence" value="ECO:0007669"/>
    <property type="project" value="TreeGrafter"/>
</dbReference>
<dbReference type="Proteomes" id="UP000289340">
    <property type="component" value="Chromosome 12"/>
</dbReference>
<dbReference type="InterPro" id="IPR007573">
    <property type="entry name" value="QWRF"/>
</dbReference>
<sequence>VNMQSTSIALRHASDLTASIKLILTTCSSSEAEKIVAMLSELAKVIAQEKQLLEEFYDLFQTIGVFEVQERSVKCNLVQLEGWQQKYQLQQFLLPEITS</sequence>
<dbReference type="Pfam" id="PF04484">
    <property type="entry name" value="QWRF"/>
    <property type="match status" value="1"/>
</dbReference>
<dbReference type="EMBL" id="QZWG01000012">
    <property type="protein sequence ID" value="RZB76790.1"/>
    <property type="molecule type" value="Genomic_DNA"/>
</dbReference>
<feature type="non-terminal residue" evidence="2">
    <location>
        <position position="1"/>
    </location>
</feature>
<evidence type="ECO:0000313" key="3">
    <source>
        <dbReference type="Proteomes" id="UP000289340"/>
    </source>
</evidence>
<proteinExistence type="inferred from homology"/>
<keyword evidence="3" id="KW-1185">Reference proteome</keyword>
<evidence type="ECO:0000313" key="2">
    <source>
        <dbReference type="EMBL" id="RZB76790.1"/>
    </source>
</evidence>
<accession>A0A445HT00</accession>
<gene>
    <name evidence="2" type="ORF">D0Y65_034965</name>
</gene>
<protein>
    <submittedName>
        <fullName evidence="2">Uncharacterized protein</fullName>
    </submittedName>
</protein>
<dbReference type="GO" id="GO:0051225">
    <property type="term" value="P:spindle assembly"/>
    <property type="evidence" value="ECO:0007669"/>
    <property type="project" value="TreeGrafter"/>
</dbReference>
<dbReference type="AlphaFoldDB" id="A0A445HT00"/>
<dbReference type="GO" id="GO:0005880">
    <property type="term" value="C:nuclear microtubule"/>
    <property type="evidence" value="ECO:0007669"/>
    <property type="project" value="TreeGrafter"/>
</dbReference>
<dbReference type="GO" id="GO:0005737">
    <property type="term" value="C:cytoplasm"/>
    <property type="evidence" value="ECO:0007669"/>
    <property type="project" value="TreeGrafter"/>
</dbReference>